<proteinExistence type="predicted"/>
<reference evidence="1" key="2">
    <citation type="submission" date="2020-06" db="EMBL/GenBank/DDBJ databases">
        <title>Helianthus annuus Genome sequencing and assembly Release 2.</title>
        <authorList>
            <person name="Gouzy J."/>
            <person name="Langlade N."/>
            <person name="Munos S."/>
        </authorList>
    </citation>
    <scope>NUCLEOTIDE SEQUENCE</scope>
    <source>
        <tissue evidence="1">Leaves</tissue>
    </source>
</reference>
<protein>
    <submittedName>
        <fullName evidence="1">Uncharacterized protein</fullName>
    </submittedName>
</protein>
<name>A0A9K3EKD2_HELAN</name>
<gene>
    <name evidence="1" type="ORF">HanXRQr2_Chr13g0605651</name>
</gene>
<dbReference type="AlphaFoldDB" id="A0A9K3EKD2"/>
<evidence type="ECO:0000313" key="2">
    <source>
        <dbReference type="Proteomes" id="UP000215914"/>
    </source>
</evidence>
<sequence>MQSISILGSAEEMVTDVCANRMDISFEPFTKKCRSAMRKMKTQYEHKVEREVTILPSCALHMTIFN</sequence>
<reference evidence="1" key="1">
    <citation type="journal article" date="2017" name="Nature">
        <title>The sunflower genome provides insights into oil metabolism, flowering and Asterid evolution.</title>
        <authorList>
            <person name="Badouin H."/>
            <person name="Gouzy J."/>
            <person name="Grassa C.J."/>
            <person name="Murat F."/>
            <person name="Staton S.E."/>
            <person name="Cottret L."/>
            <person name="Lelandais-Briere C."/>
            <person name="Owens G.L."/>
            <person name="Carrere S."/>
            <person name="Mayjonade B."/>
            <person name="Legrand L."/>
            <person name="Gill N."/>
            <person name="Kane N.C."/>
            <person name="Bowers J.E."/>
            <person name="Hubner S."/>
            <person name="Bellec A."/>
            <person name="Berard A."/>
            <person name="Berges H."/>
            <person name="Blanchet N."/>
            <person name="Boniface M.C."/>
            <person name="Brunel D."/>
            <person name="Catrice O."/>
            <person name="Chaidir N."/>
            <person name="Claudel C."/>
            <person name="Donnadieu C."/>
            <person name="Faraut T."/>
            <person name="Fievet G."/>
            <person name="Helmstetter N."/>
            <person name="King M."/>
            <person name="Knapp S.J."/>
            <person name="Lai Z."/>
            <person name="Le Paslier M.C."/>
            <person name="Lippi Y."/>
            <person name="Lorenzon L."/>
            <person name="Mandel J.R."/>
            <person name="Marage G."/>
            <person name="Marchand G."/>
            <person name="Marquand E."/>
            <person name="Bret-Mestries E."/>
            <person name="Morien E."/>
            <person name="Nambeesan S."/>
            <person name="Nguyen T."/>
            <person name="Pegot-Espagnet P."/>
            <person name="Pouilly N."/>
            <person name="Raftis F."/>
            <person name="Sallet E."/>
            <person name="Schiex T."/>
            <person name="Thomas J."/>
            <person name="Vandecasteele C."/>
            <person name="Vares D."/>
            <person name="Vear F."/>
            <person name="Vautrin S."/>
            <person name="Crespi M."/>
            <person name="Mangin B."/>
            <person name="Burke J.M."/>
            <person name="Salse J."/>
            <person name="Munos S."/>
            <person name="Vincourt P."/>
            <person name="Rieseberg L.H."/>
            <person name="Langlade N.B."/>
        </authorList>
    </citation>
    <scope>NUCLEOTIDE SEQUENCE</scope>
    <source>
        <tissue evidence="1">Leaves</tissue>
    </source>
</reference>
<comment type="caution">
    <text evidence="1">The sequence shown here is derived from an EMBL/GenBank/DDBJ whole genome shotgun (WGS) entry which is preliminary data.</text>
</comment>
<accession>A0A9K3EKD2</accession>
<organism evidence="1 2">
    <name type="scientific">Helianthus annuus</name>
    <name type="common">Common sunflower</name>
    <dbReference type="NCBI Taxonomy" id="4232"/>
    <lineage>
        <taxon>Eukaryota</taxon>
        <taxon>Viridiplantae</taxon>
        <taxon>Streptophyta</taxon>
        <taxon>Embryophyta</taxon>
        <taxon>Tracheophyta</taxon>
        <taxon>Spermatophyta</taxon>
        <taxon>Magnoliopsida</taxon>
        <taxon>eudicotyledons</taxon>
        <taxon>Gunneridae</taxon>
        <taxon>Pentapetalae</taxon>
        <taxon>asterids</taxon>
        <taxon>campanulids</taxon>
        <taxon>Asterales</taxon>
        <taxon>Asteraceae</taxon>
        <taxon>Asteroideae</taxon>
        <taxon>Heliantheae alliance</taxon>
        <taxon>Heliantheae</taxon>
        <taxon>Helianthus</taxon>
    </lineage>
</organism>
<evidence type="ECO:0000313" key="1">
    <source>
        <dbReference type="EMBL" id="KAF5774872.1"/>
    </source>
</evidence>
<keyword evidence="2" id="KW-1185">Reference proteome</keyword>
<dbReference type="Proteomes" id="UP000215914">
    <property type="component" value="Unassembled WGS sequence"/>
</dbReference>
<dbReference type="Gramene" id="mRNA:HanXRQr2_Chr13g0605651">
    <property type="protein sequence ID" value="CDS:HanXRQr2_Chr13g0605651.1"/>
    <property type="gene ID" value="HanXRQr2_Chr13g0605651"/>
</dbReference>
<dbReference type="EMBL" id="MNCJ02000328">
    <property type="protein sequence ID" value="KAF5774872.1"/>
    <property type="molecule type" value="Genomic_DNA"/>
</dbReference>